<name>A0A9D2WQH2_9FIRM</name>
<comment type="caution">
    <text evidence="4">The sequence shown here is derived from an EMBL/GenBank/DDBJ whole genome shotgun (WGS) entry which is preliminary data.</text>
</comment>
<evidence type="ECO:0000313" key="4">
    <source>
        <dbReference type="EMBL" id="KAF1085056.1"/>
    </source>
</evidence>
<dbReference type="RefSeq" id="WP_161821575.1">
    <property type="nucleotide sequence ID" value="NZ_LSRS01000003.1"/>
</dbReference>
<sequence>MKFRKFCAALTISTLLVAPSLCFAEDTTEAGTTVTSTKLQLTLGSSTALLNNVPYQLEIPPVVVDGVSYLPIRFVTEQALGAAVQWEAATNTVQINKGATQIKFSLTTGQAMVNNQEVELSSPPFVKDGRTLVPLRFLAENFNVQVDFDPSAKTITITKQKTEGAEEEPINLPPVITSLGLQSDVLKIGEEAKYNFSYDNEVGESITAQEWSYRLLDDTQVRTGQPRAFFRPGTYVLSLRLRDAAGNWSDTATTNFTVANEKLMSEMVFKLSRPVYGELFENLDNVKFNTFTANANTTFERTGTVLHLSNSPEIVSQPGILYQSEASGNFRLFYHHANGADEKQYLYVIAENNNLVPVTLKTIKSGEGGPVNDYMNLGQAVSMRYLSSQGAPDITINPGEKLILNQGMRFLNKGEAVTGMQDYQADGTITLSVIMGPEKAPEPEPTPETDPLTYPSTPAAGESSIDDTGVSSGNAGESPTTGGDSVANRTSGSADNSGAAAESAPITGSNPADSMLLPEPDNTEMSPMPPVKTPAEILREKIDYLLSLPVLPRNQQQVRGVFPTSDCLVNIQAGSNAEKITLGLEEPGHDSWVEGIDPLTGETIRNIGNYGVIYRVKITAPEKTGVMLNPRGSIFKAAFQAADGQVYKVPETGHFTGLQKAAILGVLEAGQTKEFIYTPPSGSDTPLIIALLPENTWSTFDQ</sequence>
<proteinExistence type="predicted"/>
<dbReference type="SUPFAM" id="SSF55383">
    <property type="entry name" value="Copper amine oxidase, domain N"/>
    <property type="match status" value="2"/>
</dbReference>
<dbReference type="EMBL" id="LSRS01000003">
    <property type="protein sequence ID" value="KAF1085056.1"/>
    <property type="molecule type" value="Genomic_DNA"/>
</dbReference>
<dbReference type="Proteomes" id="UP000798488">
    <property type="component" value="Unassembled WGS sequence"/>
</dbReference>
<dbReference type="OrthoDB" id="25008at2"/>
<keyword evidence="5" id="KW-1185">Reference proteome</keyword>
<dbReference type="InterPro" id="IPR012854">
    <property type="entry name" value="Cu_amine_oxidase-like_N"/>
</dbReference>
<dbReference type="AlphaFoldDB" id="A0A9D2WQH2"/>
<evidence type="ECO:0000256" key="1">
    <source>
        <dbReference type="SAM" id="MobiDB-lite"/>
    </source>
</evidence>
<accession>A0A9D2WQH2</accession>
<evidence type="ECO:0000313" key="5">
    <source>
        <dbReference type="Proteomes" id="UP000798488"/>
    </source>
</evidence>
<feature type="domain" description="Copper amine oxidase-like N-terminal" evidence="3">
    <location>
        <begin position="78"/>
        <end position="157"/>
    </location>
</feature>
<evidence type="ECO:0000256" key="2">
    <source>
        <dbReference type="SAM" id="SignalP"/>
    </source>
</evidence>
<keyword evidence="2" id="KW-0732">Signal</keyword>
<feature type="signal peptide" evidence="2">
    <location>
        <begin position="1"/>
        <end position="24"/>
    </location>
</feature>
<feature type="compositionally biased region" description="Polar residues" evidence="1">
    <location>
        <begin position="469"/>
        <end position="496"/>
    </location>
</feature>
<reference evidence="4" key="1">
    <citation type="submission" date="2016-02" db="EMBL/GenBank/DDBJ databases">
        <title>Draft Genome Sequence of Sporotomaculum syntrophicum Strain FB, a Syntrophic Benzoate Degrader.</title>
        <authorList>
            <person name="Nobu M.K."/>
            <person name="Narihiro T."/>
            <person name="Qiu Y.-L."/>
            <person name="Ohashi A."/>
            <person name="Liu W.-T."/>
            <person name="Yuji S."/>
        </authorList>
    </citation>
    <scope>NUCLEOTIDE SEQUENCE</scope>
    <source>
        <strain evidence="4">FB</strain>
    </source>
</reference>
<organism evidence="4 5">
    <name type="scientific">Sporotomaculum syntrophicum</name>
    <dbReference type="NCBI Taxonomy" id="182264"/>
    <lineage>
        <taxon>Bacteria</taxon>
        <taxon>Bacillati</taxon>
        <taxon>Bacillota</taxon>
        <taxon>Clostridia</taxon>
        <taxon>Eubacteriales</taxon>
        <taxon>Desulfallaceae</taxon>
        <taxon>Sporotomaculum</taxon>
    </lineage>
</organism>
<dbReference type="Gene3D" id="3.30.457.10">
    <property type="entry name" value="Copper amine oxidase-like, N-terminal domain"/>
    <property type="match status" value="2"/>
</dbReference>
<protein>
    <recommendedName>
        <fullName evidence="3">Copper amine oxidase-like N-terminal domain-containing protein</fullName>
    </recommendedName>
</protein>
<gene>
    <name evidence="4" type="ORF">SPSYN_01192</name>
</gene>
<feature type="region of interest" description="Disordered" evidence="1">
    <location>
        <begin position="437"/>
        <end position="529"/>
    </location>
</feature>
<feature type="chain" id="PRO_5038854708" description="Copper amine oxidase-like N-terminal domain-containing protein" evidence="2">
    <location>
        <begin position="25"/>
        <end position="702"/>
    </location>
</feature>
<evidence type="ECO:0000259" key="3">
    <source>
        <dbReference type="Pfam" id="PF07833"/>
    </source>
</evidence>
<dbReference type="InterPro" id="IPR036582">
    <property type="entry name" value="Mao_N_sf"/>
</dbReference>
<dbReference type="Pfam" id="PF07833">
    <property type="entry name" value="Cu_amine_oxidN1"/>
    <property type="match status" value="1"/>
</dbReference>